<evidence type="ECO:0000313" key="2">
    <source>
        <dbReference type="EMBL" id="KAJ1197787.1"/>
    </source>
</evidence>
<dbReference type="EMBL" id="JANPWB010000003">
    <property type="protein sequence ID" value="KAJ1197787.1"/>
    <property type="molecule type" value="Genomic_DNA"/>
</dbReference>
<evidence type="ECO:0000256" key="1">
    <source>
        <dbReference type="SAM" id="MobiDB-lite"/>
    </source>
</evidence>
<comment type="caution">
    <text evidence="2">The sequence shown here is derived from an EMBL/GenBank/DDBJ whole genome shotgun (WGS) entry which is preliminary data.</text>
</comment>
<proteinExistence type="predicted"/>
<feature type="region of interest" description="Disordered" evidence="1">
    <location>
        <begin position="1"/>
        <end position="27"/>
    </location>
</feature>
<keyword evidence="3" id="KW-1185">Reference proteome</keyword>
<accession>A0AAV7VAJ0</accession>
<reference evidence="2" key="1">
    <citation type="journal article" date="2022" name="bioRxiv">
        <title>Sequencing and chromosome-scale assembly of the giantPleurodeles waltlgenome.</title>
        <authorList>
            <person name="Brown T."/>
            <person name="Elewa A."/>
            <person name="Iarovenko S."/>
            <person name="Subramanian E."/>
            <person name="Araus A.J."/>
            <person name="Petzold A."/>
            <person name="Susuki M."/>
            <person name="Suzuki K.-i.T."/>
            <person name="Hayashi T."/>
            <person name="Toyoda A."/>
            <person name="Oliveira C."/>
            <person name="Osipova E."/>
            <person name="Leigh N.D."/>
            <person name="Simon A."/>
            <person name="Yun M.H."/>
        </authorList>
    </citation>
    <scope>NUCLEOTIDE SEQUENCE</scope>
    <source>
        <strain evidence="2">20211129_DDA</strain>
        <tissue evidence="2">Liver</tissue>
    </source>
</reference>
<gene>
    <name evidence="2" type="ORF">NDU88_001635</name>
</gene>
<feature type="compositionally biased region" description="Basic and acidic residues" evidence="1">
    <location>
        <begin position="13"/>
        <end position="23"/>
    </location>
</feature>
<dbReference type="AlphaFoldDB" id="A0AAV7VAJ0"/>
<evidence type="ECO:0000313" key="3">
    <source>
        <dbReference type="Proteomes" id="UP001066276"/>
    </source>
</evidence>
<protein>
    <submittedName>
        <fullName evidence="2">Uncharacterized protein</fullName>
    </submittedName>
</protein>
<organism evidence="2 3">
    <name type="scientific">Pleurodeles waltl</name>
    <name type="common">Iberian ribbed newt</name>
    <dbReference type="NCBI Taxonomy" id="8319"/>
    <lineage>
        <taxon>Eukaryota</taxon>
        <taxon>Metazoa</taxon>
        <taxon>Chordata</taxon>
        <taxon>Craniata</taxon>
        <taxon>Vertebrata</taxon>
        <taxon>Euteleostomi</taxon>
        <taxon>Amphibia</taxon>
        <taxon>Batrachia</taxon>
        <taxon>Caudata</taxon>
        <taxon>Salamandroidea</taxon>
        <taxon>Salamandridae</taxon>
        <taxon>Pleurodelinae</taxon>
        <taxon>Pleurodeles</taxon>
    </lineage>
</organism>
<name>A0AAV7VAJ0_PLEWA</name>
<dbReference type="Proteomes" id="UP001066276">
    <property type="component" value="Chromosome 2_1"/>
</dbReference>
<sequence length="67" mass="7488">MANDRMLQGVDPTVREGHPHVENMHPTPTLQDVIQAIAPTREALGKKIDAMNTDLGLLRDDHRHLAE</sequence>